<proteinExistence type="predicted"/>
<dbReference type="AlphaFoldDB" id="A0A1Z4LV21"/>
<dbReference type="OrthoDB" id="501625at2"/>
<reference evidence="2 3" key="1">
    <citation type="submission" date="2017-06" db="EMBL/GenBank/DDBJ databases">
        <title>Genome sequencing of cyanobaciteial culture collection at National Institute for Environmental Studies (NIES).</title>
        <authorList>
            <person name="Hirose Y."/>
            <person name="Shimura Y."/>
            <person name="Fujisawa T."/>
            <person name="Nakamura Y."/>
            <person name="Kawachi M."/>
        </authorList>
    </citation>
    <scope>NUCLEOTIDE SEQUENCE [LARGE SCALE GENOMIC DNA]</scope>
    <source>
        <strain evidence="2 3">NIES-267</strain>
    </source>
</reference>
<sequence length="486" mass="56437">MINRKLKKKKNLWFERLIAVTATVNLALVLFDSTYVGWRDFYLRNLPQIQEIYDPIKGIEPHRETQNYLETVEEFENQISESGINSEITANKLEELRNLSVEMIENNPFAGASKSGTLEKIKNQMREHLDNESSKGAFSTFWSQEYLSKQGLIGELKFFNQKIKPLIATNYYRQIGENGEFIDNFWIIDLPFIVLFTLELFARSYYIKRRHPGFSWLNAILWHWYDVFLVLPFWRWVRIISVVFRLEKAELLNLQNLRHQAQQGIVANFAEEITQIVVVRVINQTQSSIKQGDLTRWLQQSKTLQPYVDINNVNEIEALAGIFVQTVVKQVLPKVQPQMIALLQHNIDSAFNQSPIYRNFSNLPGIGQMQNQLSEQLATQITINLYNALVSATEDPVSAKLSSDLVKRFSESLTDEIQRKKVLSEIQSLLIDFLEEIKINYVQQLSEEDIEQILEQTRNVRSGVSIPLLPDTSRSQSAYLNQTRNK</sequence>
<evidence type="ECO:0000256" key="1">
    <source>
        <dbReference type="SAM" id="Phobius"/>
    </source>
</evidence>
<organism evidence="2 3">
    <name type="scientific">Calothrix parasitica NIES-267</name>
    <dbReference type="NCBI Taxonomy" id="1973488"/>
    <lineage>
        <taxon>Bacteria</taxon>
        <taxon>Bacillati</taxon>
        <taxon>Cyanobacteriota</taxon>
        <taxon>Cyanophyceae</taxon>
        <taxon>Nostocales</taxon>
        <taxon>Calotrichaceae</taxon>
        <taxon>Calothrix</taxon>
    </lineage>
</organism>
<keyword evidence="1" id="KW-0472">Membrane</keyword>
<dbReference type="EMBL" id="AP018227">
    <property type="protein sequence ID" value="BAY85096.1"/>
    <property type="molecule type" value="Genomic_DNA"/>
</dbReference>
<dbReference type="Proteomes" id="UP000218418">
    <property type="component" value="Chromosome"/>
</dbReference>
<protein>
    <submittedName>
        <fullName evidence="2">Uncharacterized protein</fullName>
    </submittedName>
</protein>
<feature type="transmembrane region" description="Helical" evidence="1">
    <location>
        <begin position="214"/>
        <end position="237"/>
    </location>
</feature>
<feature type="transmembrane region" description="Helical" evidence="1">
    <location>
        <begin position="12"/>
        <end position="31"/>
    </location>
</feature>
<gene>
    <name evidence="2" type="ORF">NIES267_45940</name>
</gene>
<feature type="transmembrane region" description="Helical" evidence="1">
    <location>
        <begin position="185"/>
        <end position="202"/>
    </location>
</feature>
<evidence type="ECO:0000313" key="2">
    <source>
        <dbReference type="EMBL" id="BAY85096.1"/>
    </source>
</evidence>
<keyword evidence="3" id="KW-1185">Reference proteome</keyword>
<name>A0A1Z4LV21_9CYAN</name>
<keyword evidence="1" id="KW-0812">Transmembrane</keyword>
<keyword evidence="1" id="KW-1133">Transmembrane helix</keyword>
<evidence type="ECO:0000313" key="3">
    <source>
        <dbReference type="Proteomes" id="UP000218418"/>
    </source>
</evidence>
<accession>A0A1Z4LV21</accession>